<dbReference type="AlphaFoldDB" id="A0A916RTB7"/>
<keyword evidence="3" id="KW-0238">DNA-binding</keyword>
<protein>
    <submittedName>
        <fullName evidence="5">Transcriptional regulator</fullName>
    </submittedName>
</protein>
<dbReference type="InterPro" id="IPR036390">
    <property type="entry name" value="WH_DNA-bd_sf"/>
</dbReference>
<keyword evidence="4" id="KW-0804">Transcription</keyword>
<dbReference type="PIRSF" id="PIRSF019455">
    <property type="entry name" value="CopR_AtkY"/>
    <property type="match status" value="1"/>
</dbReference>
<dbReference type="EMBL" id="BMJB01000001">
    <property type="protein sequence ID" value="GGA69349.1"/>
    <property type="molecule type" value="Genomic_DNA"/>
</dbReference>
<sequence length="126" mass="14514">MPEPKLSKLEFQIMEVLWARGETSIREIQESFPARKRPAYTTVQTTVYRMETKGVVRRVKKVGNFHLFAPYISRDAAQRRLIDELLMIFGGRPQPVMAHLIESGKLSLEDVKEAEKALKQLSAKEK</sequence>
<organism evidence="5 6">
    <name type="scientific">Edaphobacter acidisoli</name>
    <dbReference type="NCBI Taxonomy" id="2040573"/>
    <lineage>
        <taxon>Bacteria</taxon>
        <taxon>Pseudomonadati</taxon>
        <taxon>Acidobacteriota</taxon>
        <taxon>Terriglobia</taxon>
        <taxon>Terriglobales</taxon>
        <taxon>Acidobacteriaceae</taxon>
        <taxon>Edaphobacter</taxon>
    </lineage>
</organism>
<dbReference type="Proteomes" id="UP000648801">
    <property type="component" value="Unassembled WGS sequence"/>
</dbReference>
<dbReference type="InterPro" id="IPR036388">
    <property type="entry name" value="WH-like_DNA-bd_sf"/>
</dbReference>
<dbReference type="GO" id="GO:0045892">
    <property type="term" value="P:negative regulation of DNA-templated transcription"/>
    <property type="evidence" value="ECO:0007669"/>
    <property type="project" value="InterPro"/>
</dbReference>
<proteinExistence type="inferred from homology"/>
<evidence type="ECO:0000313" key="5">
    <source>
        <dbReference type="EMBL" id="GGA69349.1"/>
    </source>
</evidence>
<dbReference type="Pfam" id="PF03965">
    <property type="entry name" value="Penicillinase_R"/>
    <property type="match status" value="1"/>
</dbReference>
<evidence type="ECO:0000256" key="1">
    <source>
        <dbReference type="ARBA" id="ARBA00011046"/>
    </source>
</evidence>
<dbReference type="SUPFAM" id="SSF46785">
    <property type="entry name" value="Winged helix' DNA-binding domain"/>
    <property type="match status" value="1"/>
</dbReference>
<evidence type="ECO:0000256" key="2">
    <source>
        <dbReference type="ARBA" id="ARBA00023015"/>
    </source>
</evidence>
<comment type="similarity">
    <text evidence="1">Belongs to the BlaI transcriptional regulatory family.</text>
</comment>
<name>A0A916RTB7_9BACT</name>
<dbReference type="InterPro" id="IPR005650">
    <property type="entry name" value="BlaI_family"/>
</dbReference>
<keyword evidence="6" id="KW-1185">Reference proteome</keyword>
<evidence type="ECO:0000256" key="4">
    <source>
        <dbReference type="ARBA" id="ARBA00023163"/>
    </source>
</evidence>
<gene>
    <name evidence="5" type="ORF">GCM10011507_21070</name>
</gene>
<reference evidence="5" key="1">
    <citation type="journal article" date="2014" name="Int. J. Syst. Evol. Microbiol.">
        <title>Complete genome sequence of Corynebacterium casei LMG S-19264T (=DSM 44701T), isolated from a smear-ripened cheese.</title>
        <authorList>
            <consortium name="US DOE Joint Genome Institute (JGI-PGF)"/>
            <person name="Walter F."/>
            <person name="Albersmeier A."/>
            <person name="Kalinowski J."/>
            <person name="Ruckert C."/>
        </authorList>
    </citation>
    <scope>NUCLEOTIDE SEQUENCE</scope>
    <source>
        <strain evidence="5">CGMCC 1.15447</strain>
    </source>
</reference>
<accession>A0A916RTB7</accession>
<keyword evidence="2" id="KW-0805">Transcription regulation</keyword>
<reference evidence="5" key="2">
    <citation type="submission" date="2020-09" db="EMBL/GenBank/DDBJ databases">
        <authorList>
            <person name="Sun Q."/>
            <person name="Zhou Y."/>
        </authorList>
    </citation>
    <scope>NUCLEOTIDE SEQUENCE</scope>
    <source>
        <strain evidence="5">CGMCC 1.15447</strain>
    </source>
</reference>
<evidence type="ECO:0000256" key="3">
    <source>
        <dbReference type="ARBA" id="ARBA00023125"/>
    </source>
</evidence>
<dbReference type="RefSeq" id="WP_188759246.1">
    <property type="nucleotide sequence ID" value="NZ_BMJB01000001.1"/>
</dbReference>
<comment type="caution">
    <text evidence="5">The sequence shown here is derived from an EMBL/GenBank/DDBJ whole genome shotgun (WGS) entry which is preliminary data.</text>
</comment>
<dbReference type="GO" id="GO:0003677">
    <property type="term" value="F:DNA binding"/>
    <property type="evidence" value="ECO:0007669"/>
    <property type="project" value="UniProtKB-KW"/>
</dbReference>
<evidence type="ECO:0000313" key="6">
    <source>
        <dbReference type="Proteomes" id="UP000648801"/>
    </source>
</evidence>
<dbReference type="Gene3D" id="1.10.10.10">
    <property type="entry name" value="Winged helix-like DNA-binding domain superfamily/Winged helix DNA-binding domain"/>
    <property type="match status" value="1"/>
</dbReference>